<evidence type="ECO:0000313" key="1">
    <source>
        <dbReference type="EMBL" id="GAI82294.1"/>
    </source>
</evidence>
<organism evidence="1">
    <name type="scientific">marine sediment metagenome</name>
    <dbReference type="NCBI Taxonomy" id="412755"/>
    <lineage>
        <taxon>unclassified sequences</taxon>
        <taxon>metagenomes</taxon>
        <taxon>ecological metagenomes</taxon>
    </lineage>
</organism>
<feature type="non-terminal residue" evidence="1">
    <location>
        <position position="1"/>
    </location>
</feature>
<dbReference type="AlphaFoldDB" id="X1TQG6"/>
<comment type="caution">
    <text evidence="1">The sequence shown here is derived from an EMBL/GenBank/DDBJ whole genome shotgun (WGS) entry which is preliminary data.</text>
</comment>
<name>X1TQG6_9ZZZZ</name>
<gene>
    <name evidence="1" type="ORF">S12H4_24867</name>
</gene>
<reference evidence="1" key="1">
    <citation type="journal article" date="2014" name="Front. Microbiol.">
        <title>High frequency of phylogenetically diverse reductive dehalogenase-homologous genes in deep subseafloor sedimentary metagenomes.</title>
        <authorList>
            <person name="Kawai M."/>
            <person name="Futagami T."/>
            <person name="Toyoda A."/>
            <person name="Takaki Y."/>
            <person name="Nishi S."/>
            <person name="Hori S."/>
            <person name="Arai W."/>
            <person name="Tsubouchi T."/>
            <person name="Morono Y."/>
            <person name="Uchiyama I."/>
            <person name="Ito T."/>
            <person name="Fujiyama A."/>
            <person name="Inagaki F."/>
            <person name="Takami H."/>
        </authorList>
    </citation>
    <scope>NUCLEOTIDE SEQUENCE</scope>
    <source>
        <strain evidence="1">Expedition CK06-06</strain>
    </source>
</reference>
<accession>X1TQG6</accession>
<proteinExistence type="predicted"/>
<dbReference type="EMBL" id="BARW01013661">
    <property type="protein sequence ID" value="GAI82294.1"/>
    <property type="molecule type" value="Genomic_DNA"/>
</dbReference>
<sequence>FEEPRRVHPKEVFLEGMEQNVIELPSQSITTLRI</sequence>
<protein>
    <submittedName>
        <fullName evidence="1">Uncharacterized protein</fullName>
    </submittedName>
</protein>